<feature type="compositionally biased region" description="Basic and acidic residues" evidence="1">
    <location>
        <begin position="114"/>
        <end position="127"/>
    </location>
</feature>
<dbReference type="EMBL" id="JAENGY010000887">
    <property type="protein sequence ID" value="KAG6955182.1"/>
    <property type="molecule type" value="Genomic_DNA"/>
</dbReference>
<keyword evidence="3" id="KW-1185">Reference proteome</keyword>
<evidence type="ECO:0000256" key="1">
    <source>
        <dbReference type="SAM" id="MobiDB-lite"/>
    </source>
</evidence>
<evidence type="ECO:0000313" key="3">
    <source>
        <dbReference type="Proteomes" id="UP000709295"/>
    </source>
</evidence>
<gene>
    <name evidence="2" type="ORF">JG688_00011995</name>
</gene>
<comment type="caution">
    <text evidence="2">The sequence shown here is derived from an EMBL/GenBank/DDBJ whole genome shotgun (WGS) entry which is preliminary data.</text>
</comment>
<feature type="region of interest" description="Disordered" evidence="1">
    <location>
        <begin position="87"/>
        <end position="127"/>
    </location>
</feature>
<proteinExistence type="predicted"/>
<name>A0A8J5IJL5_9STRA</name>
<reference evidence="2" key="1">
    <citation type="submission" date="2021-01" db="EMBL/GenBank/DDBJ databases">
        <title>Phytophthora aleatoria, a newly-described species from Pinus radiata is distinct from Phytophthora cactorum isolates based on comparative genomics.</title>
        <authorList>
            <person name="Mcdougal R."/>
            <person name="Panda P."/>
            <person name="Williams N."/>
            <person name="Studholme D.J."/>
        </authorList>
    </citation>
    <scope>NUCLEOTIDE SEQUENCE</scope>
    <source>
        <strain evidence="2">NZFS 4037</strain>
    </source>
</reference>
<accession>A0A8J5IJL5</accession>
<protein>
    <submittedName>
        <fullName evidence="2">Uncharacterized protein</fullName>
    </submittedName>
</protein>
<dbReference type="AlphaFoldDB" id="A0A8J5IJL5"/>
<feature type="region of interest" description="Disordered" evidence="1">
    <location>
        <begin position="1"/>
        <end position="46"/>
    </location>
</feature>
<evidence type="ECO:0000313" key="2">
    <source>
        <dbReference type="EMBL" id="KAG6955182.1"/>
    </source>
</evidence>
<dbReference type="Proteomes" id="UP000709295">
    <property type="component" value="Unassembled WGS sequence"/>
</dbReference>
<feature type="compositionally biased region" description="Basic residues" evidence="1">
    <location>
        <begin position="87"/>
        <end position="113"/>
    </location>
</feature>
<feature type="compositionally biased region" description="Basic and acidic residues" evidence="1">
    <location>
        <begin position="1"/>
        <end position="25"/>
    </location>
</feature>
<sequence>MGNGHKQDKSQATEARREAGDRSPDDSAEVLDPEPHEPELSGDCPVEATSTELGVTVGVAWTVPPDTGRRCGLNSSRYDRIWSRARWSARRASRGSRSNRGHGRRGRSHRRAPRRWETRLIHPVEDG</sequence>
<organism evidence="2 3">
    <name type="scientific">Phytophthora aleatoria</name>
    <dbReference type="NCBI Taxonomy" id="2496075"/>
    <lineage>
        <taxon>Eukaryota</taxon>
        <taxon>Sar</taxon>
        <taxon>Stramenopiles</taxon>
        <taxon>Oomycota</taxon>
        <taxon>Peronosporomycetes</taxon>
        <taxon>Peronosporales</taxon>
        <taxon>Peronosporaceae</taxon>
        <taxon>Phytophthora</taxon>
    </lineage>
</organism>